<dbReference type="Pfam" id="PF00825">
    <property type="entry name" value="Ribonuclease_P"/>
    <property type="match status" value="1"/>
</dbReference>
<dbReference type="InterPro" id="IPR020568">
    <property type="entry name" value="Ribosomal_Su5_D2-typ_SF"/>
</dbReference>
<dbReference type="Gene3D" id="3.30.230.10">
    <property type="match status" value="1"/>
</dbReference>
<keyword evidence="2 7" id="KW-0819">tRNA processing</keyword>
<dbReference type="InterPro" id="IPR000100">
    <property type="entry name" value="RNase_P"/>
</dbReference>
<name>A0A251X6L5_9GAMM</name>
<proteinExistence type="inferred from homology"/>
<dbReference type="GO" id="GO:0004526">
    <property type="term" value="F:ribonuclease P activity"/>
    <property type="evidence" value="ECO:0007669"/>
    <property type="project" value="UniProtKB-UniRule"/>
</dbReference>
<evidence type="ECO:0000256" key="3">
    <source>
        <dbReference type="ARBA" id="ARBA00022722"/>
    </source>
</evidence>
<evidence type="ECO:0000256" key="9">
    <source>
        <dbReference type="SAM" id="Coils"/>
    </source>
</evidence>
<dbReference type="GO" id="GO:0001682">
    <property type="term" value="P:tRNA 5'-leader removal"/>
    <property type="evidence" value="ECO:0007669"/>
    <property type="project" value="UniProtKB-UniRule"/>
</dbReference>
<dbReference type="HAMAP" id="MF_00227">
    <property type="entry name" value="RNase_P"/>
    <property type="match status" value="1"/>
</dbReference>
<dbReference type="OrthoDB" id="9796422at2"/>
<feature type="coiled-coil region" evidence="9">
    <location>
        <begin position="52"/>
        <end position="79"/>
    </location>
</feature>
<reference evidence="10 11" key="1">
    <citation type="submission" date="2016-12" db="EMBL/GenBank/DDBJ databases">
        <title>Thioflexothrix psekupsii D3 genome sequencing and assembly.</title>
        <authorList>
            <person name="Fomenkov A."/>
            <person name="Vincze T."/>
            <person name="Grabovich M."/>
            <person name="Anton B.P."/>
            <person name="Dubinina G."/>
            <person name="Orlova M."/>
            <person name="Belousova E."/>
            <person name="Roberts R.J."/>
        </authorList>
    </citation>
    <scope>NUCLEOTIDE SEQUENCE [LARGE SCALE GENOMIC DNA]</scope>
    <source>
        <strain evidence="10">D3</strain>
    </source>
</reference>
<keyword evidence="6 7" id="KW-0694">RNA-binding</keyword>
<dbReference type="InterPro" id="IPR020539">
    <property type="entry name" value="RNase_P_CS"/>
</dbReference>
<accession>A0A251X6L5</accession>
<dbReference type="GO" id="GO:0030677">
    <property type="term" value="C:ribonuclease P complex"/>
    <property type="evidence" value="ECO:0007669"/>
    <property type="project" value="TreeGrafter"/>
</dbReference>
<evidence type="ECO:0000256" key="4">
    <source>
        <dbReference type="ARBA" id="ARBA00022759"/>
    </source>
</evidence>
<comment type="function">
    <text evidence="1 7">RNaseP catalyzes the removal of the 5'-leader sequence from pre-tRNA to produce the mature 5'-terminus. It can also cleave other RNA substrates such as 4.5S RNA. The protein component plays an auxiliary but essential role in vivo by binding to the 5'-leader sequence and broadening the substrate specificity of the ribozyme.</text>
</comment>
<organism evidence="10 11">
    <name type="scientific">Thioflexithrix psekupsensis</name>
    <dbReference type="NCBI Taxonomy" id="1570016"/>
    <lineage>
        <taxon>Bacteria</taxon>
        <taxon>Pseudomonadati</taxon>
        <taxon>Pseudomonadota</taxon>
        <taxon>Gammaproteobacteria</taxon>
        <taxon>Thiotrichales</taxon>
        <taxon>Thioflexithrix</taxon>
    </lineage>
</organism>
<comment type="caution">
    <text evidence="10">The sequence shown here is derived from an EMBL/GenBank/DDBJ whole genome shotgun (WGS) entry which is preliminary data.</text>
</comment>
<dbReference type="RefSeq" id="WP_086488684.1">
    <property type="nucleotide sequence ID" value="NZ_MSLT01000018.1"/>
</dbReference>
<keyword evidence="3 7" id="KW-0540">Nuclease</keyword>
<evidence type="ECO:0000256" key="2">
    <source>
        <dbReference type="ARBA" id="ARBA00022694"/>
    </source>
</evidence>
<keyword evidence="5 7" id="KW-0378">Hydrolase</keyword>
<dbReference type="NCBIfam" id="TIGR00188">
    <property type="entry name" value="rnpA"/>
    <property type="match status" value="1"/>
</dbReference>
<comment type="subunit">
    <text evidence="7">Consists of a catalytic RNA component (M1 or rnpB) and a protein subunit.</text>
</comment>
<keyword evidence="4 7" id="KW-0255">Endonuclease</keyword>
<evidence type="ECO:0000313" key="10">
    <source>
        <dbReference type="EMBL" id="OUD13237.1"/>
    </source>
</evidence>
<dbReference type="EMBL" id="MSLT01000018">
    <property type="protein sequence ID" value="OUD13237.1"/>
    <property type="molecule type" value="Genomic_DNA"/>
</dbReference>
<evidence type="ECO:0000256" key="6">
    <source>
        <dbReference type="ARBA" id="ARBA00022884"/>
    </source>
</evidence>
<evidence type="ECO:0000256" key="7">
    <source>
        <dbReference type="HAMAP-Rule" id="MF_00227"/>
    </source>
</evidence>
<sequence>MREPCRFRRTQRLLRATDFQFVFDQPCRSSDAHFTVLARANQLEWGRLGLVIARKHVRLAVARNRLKRLARESFRLNQQRLVGLDCLVLAKKGATETPNAQLLQSLARHWQYVARRCHSKKSSPPS</sequence>
<comment type="catalytic activity">
    <reaction evidence="7">
        <text>Endonucleolytic cleavage of RNA, removing 5'-extranucleotides from tRNA precursor.</text>
        <dbReference type="EC" id="3.1.26.5"/>
    </reaction>
</comment>
<gene>
    <name evidence="7" type="primary">rnpA</name>
    <name evidence="10" type="ORF">TPSD3_11415</name>
</gene>
<evidence type="ECO:0000313" key="11">
    <source>
        <dbReference type="Proteomes" id="UP000194798"/>
    </source>
</evidence>
<dbReference type="GO" id="GO:0042781">
    <property type="term" value="F:3'-tRNA processing endoribonuclease activity"/>
    <property type="evidence" value="ECO:0007669"/>
    <property type="project" value="TreeGrafter"/>
</dbReference>
<dbReference type="PANTHER" id="PTHR33992">
    <property type="entry name" value="RIBONUCLEASE P PROTEIN COMPONENT"/>
    <property type="match status" value="1"/>
</dbReference>
<evidence type="ECO:0000256" key="8">
    <source>
        <dbReference type="NCBIfam" id="TIGR00188"/>
    </source>
</evidence>
<keyword evidence="11" id="KW-1185">Reference proteome</keyword>
<keyword evidence="9" id="KW-0175">Coiled coil</keyword>
<comment type="similarity">
    <text evidence="7">Belongs to the RnpA family.</text>
</comment>
<evidence type="ECO:0000256" key="1">
    <source>
        <dbReference type="ARBA" id="ARBA00002663"/>
    </source>
</evidence>
<dbReference type="PANTHER" id="PTHR33992:SF1">
    <property type="entry name" value="RIBONUCLEASE P PROTEIN COMPONENT"/>
    <property type="match status" value="1"/>
</dbReference>
<dbReference type="EC" id="3.1.26.5" evidence="7 8"/>
<dbReference type="InterPro" id="IPR014721">
    <property type="entry name" value="Ribsml_uS5_D2-typ_fold_subgr"/>
</dbReference>
<dbReference type="AlphaFoldDB" id="A0A251X6L5"/>
<evidence type="ECO:0000256" key="5">
    <source>
        <dbReference type="ARBA" id="ARBA00022801"/>
    </source>
</evidence>
<dbReference type="PROSITE" id="PS00648">
    <property type="entry name" value="RIBONUCLEASE_P"/>
    <property type="match status" value="1"/>
</dbReference>
<dbReference type="SUPFAM" id="SSF54211">
    <property type="entry name" value="Ribosomal protein S5 domain 2-like"/>
    <property type="match status" value="1"/>
</dbReference>
<protein>
    <recommendedName>
        <fullName evidence="7 8">Ribonuclease P protein component</fullName>
        <shortName evidence="7">RNase P protein</shortName>
        <shortName evidence="7">RNaseP protein</shortName>
        <ecNumber evidence="7 8">3.1.26.5</ecNumber>
    </recommendedName>
    <alternativeName>
        <fullName evidence="7">Protein C5</fullName>
    </alternativeName>
</protein>
<dbReference type="GO" id="GO:0000049">
    <property type="term" value="F:tRNA binding"/>
    <property type="evidence" value="ECO:0007669"/>
    <property type="project" value="UniProtKB-UniRule"/>
</dbReference>
<dbReference type="Proteomes" id="UP000194798">
    <property type="component" value="Unassembled WGS sequence"/>
</dbReference>